<feature type="non-terminal residue" evidence="2">
    <location>
        <position position="86"/>
    </location>
</feature>
<gene>
    <name evidence="2" type="ORF">IPOD504_LOCUS2568</name>
</gene>
<proteinExistence type="predicted"/>
<feature type="compositionally biased region" description="Basic and acidic residues" evidence="1">
    <location>
        <begin position="25"/>
        <end position="39"/>
    </location>
</feature>
<evidence type="ECO:0000256" key="1">
    <source>
        <dbReference type="SAM" id="MobiDB-lite"/>
    </source>
</evidence>
<organism evidence="2 3">
    <name type="scientific">Iphiclides podalirius</name>
    <name type="common">scarce swallowtail</name>
    <dbReference type="NCBI Taxonomy" id="110791"/>
    <lineage>
        <taxon>Eukaryota</taxon>
        <taxon>Metazoa</taxon>
        <taxon>Ecdysozoa</taxon>
        <taxon>Arthropoda</taxon>
        <taxon>Hexapoda</taxon>
        <taxon>Insecta</taxon>
        <taxon>Pterygota</taxon>
        <taxon>Neoptera</taxon>
        <taxon>Endopterygota</taxon>
        <taxon>Lepidoptera</taxon>
        <taxon>Glossata</taxon>
        <taxon>Ditrysia</taxon>
        <taxon>Papilionoidea</taxon>
        <taxon>Papilionidae</taxon>
        <taxon>Papilioninae</taxon>
        <taxon>Iphiclides</taxon>
    </lineage>
</organism>
<protein>
    <submittedName>
        <fullName evidence="2">Uncharacterized protein</fullName>
    </submittedName>
</protein>
<reference evidence="2" key="1">
    <citation type="submission" date="2022-03" db="EMBL/GenBank/DDBJ databases">
        <authorList>
            <person name="Martin H S."/>
        </authorList>
    </citation>
    <scope>NUCLEOTIDE SEQUENCE</scope>
</reference>
<keyword evidence="3" id="KW-1185">Reference proteome</keyword>
<evidence type="ECO:0000313" key="2">
    <source>
        <dbReference type="EMBL" id="CAH2040444.1"/>
    </source>
</evidence>
<dbReference type="EMBL" id="OW152824">
    <property type="protein sequence ID" value="CAH2040444.1"/>
    <property type="molecule type" value="Genomic_DNA"/>
</dbReference>
<name>A0ABN8HV96_9NEOP</name>
<dbReference type="Proteomes" id="UP000837857">
    <property type="component" value="Chromosome 12"/>
</dbReference>
<accession>A0ABN8HV96</accession>
<evidence type="ECO:0000313" key="3">
    <source>
        <dbReference type="Proteomes" id="UP000837857"/>
    </source>
</evidence>
<feature type="region of interest" description="Disordered" evidence="1">
    <location>
        <begin position="25"/>
        <end position="47"/>
    </location>
</feature>
<sequence>MGPGTNVLEIEQKTPYLVDVHEVEHAPLTENKGHTERQEGPVGAGRMENWLKDEREGDSDAMIERAARKMITRQAATERNYPRVVG</sequence>